<dbReference type="Proteomes" id="UP000228568">
    <property type="component" value="Unassembled WGS sequence"/>
</dbReference>
<dbReference type="InterPro" id="IPR050320">
    <property type="entry name" value="N5-glutamine_MTase"/>
</dbReference>
<dbReference type="GO" id="GO:0008276">
    <property type="term" value="F:protein methyltransferase activity"/>
    <property type="evidence" value="ECO:0007669"/>
    <property type="project" value="InterPro"/>
</dbReference>
<evidence type="ECO:0000256" key="3">
    <source>
        <dbReference type="ARBA" id="ARBA00022691"/>
    </source>
</evidence>
<dbReference type="InterPro" id="IPR040758">
    <property type="entry name" value="PrmC_N"/>
</dbReference>
<comment type="caution">
    <text evidence="5">The sequence shown here is derived from an EMBL/GenBank/DDBJ whole genome shotgun (WGS) entry which is preliminary data.</text>
</comment>
<proteinExistence type="predicted"/>
<name>A0A2M7V7I6_9BACT</name>
<accession>A0A2M7V7I6</accession>
<organism evidence="5 6">
    <name type="scientific">Candidatus Magasanikbacteria bacterium CG_4_10_14_0_2_um_filter_37_12</name>
    <dbReference type="NCBI Taxonomy" id="1974637"/>
    <lineage>
        <taxon>Bacteria</taxon>
        <taxon>Candidatus Magasanikiibacteriota</taxon>
    </lineage>
</organism>
<keyword evidence="1 5" id="KW-0489">Methyltransferase</keyword>
<dbReference type="Gene3D" id="1.10.8.10">
    <property type="entry name" value="DNA helicase RuvA subunit, C-terminal domain"/>
    <property type="match status" value="1"/>
</dbReference>
<dbReference type="CDD" id="cd02440">
    <property type="entry name" value="AdoMet_MTases"/>
    <property type="match status" value="1"/>
</dbReference>
<feature type="domain" description="Release factor glutamine methyltransferase N-terminal" evidence="4">
    <location>
        <begin position="10"/>
        <end position="77"/>
    </location>
</feature>
<dbReference type="Pfam" id="PF17827">
    <property type="entry name" value="PrmC_N"/>
    <property type="match status" value="1"/>
</dbReference>
<keyword evidence="2 5" id="KW-0808">Transferase</keyword>
<dbReference type="NCBIfam" id="TIGR00536">
    <property type="entry name" value="hemK_fam"/>
    <property type="match status" value="1"/>
</dbReference>
<dbReference type="InterPro" id="IPR029063">
    <property type="entry name" value="SAM-dependent_MTases_sf"/>
</dbReference>
<dbReference type="InterPro" id="IPR019874">
    <property type="entry name" value="RF_methyltr_PrmC"/>
</dbReference>
<gene>
    <name evidence="5" type="primary">prmC</name>
    <name evidence="5" type="ORF">COX81_02930</name>
</gene>
<keyword evidence="3" id="KW-0949">S-adenosyl-L-methionine</keyword>
<dbReference type="SUPFAM" id="SSF53335">
    <property type="entry name" value="S-adenosyl-L-methionine-dependent methyltransferases"/>
    <property type="match status" value="1"/>
</dbReference>
<dbReference type="EMBL" id="PFPK01000036">
    <property type="protein sequence ID" value="PIZ94652.1"/>
    <property type="molecule type" value="Genomic_DNA"/>
</dbReference>
<reference evidence="6" key="1">
    <citation type="submission" date="2017-09" db="EMBL/GenBank/DDBJ databases">
        <title>Depth-based differentiation of microbial function through sediment-hosted aquifers and enrichment of novel symbionts in the deep terrestrial subsurface.</title>
        <authorList>
            <person name="Probst A.J."/>
            <person name="Ladd B."/>
            <person name="Jarett J.K."/>
            <person name="Geller-Mcgrath D.E."/>
            <person name="Sieber C.M.K."/>
            <person name="Emerson J.B."/>
            <person name="Anantharaman K."/>
            <person name="Thomas B.C."/>
            <person name="Malmstrom R."/>
            <person name="Stieglmeier M."/>
            <person name="Klingl A."/>
            <person name="Woyke T."/>
            <person name="Ryan C.M."/>
            <person name="Banfield J.F."/>
        </authorList>
    </citation>
    <scope>NUCLEOTIDE SEQUENCE [LARGE SCALE GENOMIC DNA]</scope>
</reference>
<dbReference type="InterPro" id="IPR004556">
    <property type="entry name" value="HemK-like"/>
</dbReference>
<dbReference type="AlphaFoldDB" id="A0A2M7V7I6"/>
<sequence length="299" mass="33868">MIFNNTHVPLNTVKQLLKEASKKIEYLDAELLLAHVLGKSREFLATNPEQTIDMMRVIKYKYLLKKRTSGMPLAYLTKHKEFYGFDFLVNKHTLIPRPDTEIMVEAVVNRLRATNDGQQIILIDVGTGSGCIPIAIAKWTSDFRLRVSIFATDISKQALKVTKRNAKKHNVPITFKHGNLLEPVLSSVVCNQLPFIITANLPYITEQQYQNSPTPEIHHEPKSALVADNNGLALYEELFKQIKQIVKCHILHITCYCEIDPSQSAQIAKLIGNILPETKLEIKKDLSGKDRVVIVSWGE</sequence>
<dbReference type="Pfam" id="PF06325">
    <property type="entry name" value="PrmA"/>
    <property type="match status" value="1"/>
</dbReference>
<dbReference type="PANTHER" id="PTHR18895:SF74">
    <property type="entry name" value="MTRF1L RELEASE FACTOR GLUTAMINE METHYLTRANSFERASE"/>
    <property type="match status" value="1"/>
</dbReference>
<dbReference type="NCBIfam" id="TIGR03534">
    <property type="entry name" value="RF_mod_PrmC"/>
    <property type="match status" value="1"/>
</dbReference>
<evidence type="ECO:0000259" key="4">
    <source>
        <dbReference type="Pfam" id="PF17827"/>
    </source>
</evidence>
<evidence type="ECO:0000256" key="2">
    <source>
        <dbReference type="ARBA" id="ARBA00022679"/>
    </source>
</evidence>
<evidence type="ECO:0000256" key="1">
    <source>
        <dbReference type="ARBA" id="ARBA00022603"/>
    </source>
</evidence>
<evidence type="ECO:0000313" key="5">
    <source>
        <dbReference type="EMBL" id="PIZ94652.1"/>
    </source>
</evidence>
<dbReference type="PANTHER" id="PTHR18895">
    <property type="entry name" value="HEMK METHYLTRANSFERASE"/>
    <property type="match status" value="1"/>
</dbReference>
<dbReference type="GO" id="GO:0032259">
    <property type="term" value="P:methylation"/>
    <property type="evidence" value="ECO:0007669"/>
    <property type="project" value="UniProtKB-KW"/>
</dbReference>
<dbReference type="Gene3D" id="3.40.50.150">
    <property type="entry name" value="Vaccinia Virus protein VP39"/>
    <property type="match status" value="1"/>
</dbReference>
<evidence type="ECO:0000313" key="6">
    <source>
        <dbReference type="Proteomes" id="UP000228568"/>
    </source>
</evidence>
<protein>
    <submittedName>
        <fullName evidence="5">Peptide chain release factor N(5)-glutamine methyltransferase</fullName>
    </submittedName>
</protein>